<protein>
    <submittedName>
        <fullName evidence="2">Uncharacterized protein</fullName>
    </submittedName>
</protein>
<organism evidence="2 3">
    <name type="scientific">Candidatus Wolbachia massiliensis</name>
    <dbReference type="NCBI Taxonomy" id="1845000"/>
    <lineage>
        <taxon>Bacteria</taxon>
        <taxon>Pseudomonadati</taxon>
        <taxon>Pseudomonadota</taxon>
        <taxon>Alphaproteobacteria</taxon>
        <taxon>Rickettsiales</taxon>
        <taxon>Anaplasmataceae</taxon>
        <taxon>Wolbachieae</taxon>
        <taxon>Wolbachia</taxon>
    </lineage>
</organism>
<dbReference type="NCBIfam" id="NF038243">
    <property type="entry name" value="TRP75_fam_Nterm"/>
    <property type="match status" value="1"/>
</dbReference>
<feature type="compositionally biased region" description="Basic and acidic residues" evidence="1">
    <location>
        <begin position="175"/>
        <end position="186"/>
    </location>
</feature>
<proteinExistence type="predicted"/>
<dbReference type="Proteomes" id="UP000516514">
    <property type="component" value="Chromosome"/>
</dbReference>
<feature type="compositionally biased region" description="Basic and acidic residues" evidence="1">
    <location>
        <begin position="144"/>
        <end position="165"/>
    </location>
</feature>
<feature type="region of interest" description="Disordered" evidence="1">
    <location>
        <begin position="144"/>
        <end position="208"/>
    </location>
</feature>
<sequence length="208" mass="23700">MLRILSEVLFILMFLISSFFITYDAEAKSKTKLSERYTPQGNPGGANFHEDEDFAESYKLYKKRRELLKKKKLQDRANIKINKENLAKKLKEKKIAILDNEPSDTEVCIVDDEEDAMVNQYGINIARLKGAIFIDQEPIVQYEDKQHESKQQEEKKATSVREKKVSPINVTIKDTPSKRTCSRDSIADLNNISSNGSDSFGSIADTAE</sequence>
<dbReference type="EMBL" id="CP061738">
    <property type="protein sequence ID" value="QOD38617.1"/>
    <property type="molecule type" value="Genomic_DNA"/>
</dbReference>
<dbReference type="RefSeq" id="WP_191111380.1">
    <property type="nucleotide sequence ID" value="NZ_CP061738.1"/>
</dbReference>
<evidence type="ECO:0000256" key="1">
    <source>
        <dbReference type="SAM" id="MobiDB-lite"/>
    </source>
</evidence>
<reference evidence="2 3" key="1">
    <citation type="submission" date="2020-09" db="EMBL/GenBank/DDBJ databases">
        <title>An Earliest Endosymbiont, Wolbachia massiliensis sp. nov., Strain PL13 From the Bed Bug (Cimex hemipterius), Type strain of a New supergroup T.</title>
        <authorList>
            <person name="Laidoudi Y."/>
            <person name="Levasseur A."/>
            <person name="Medkour H."/>
            <person name="Maaloum M."/>
            <person name="BenKhedher M."/>
            <person name="Sambou M."/>
            <person name="Bassene H."/>
            <person name="Davoust B."/>
            <person name="Fenollar F."/>
            <person name="Raoult D."/>
            <person name="Mediannikov O."/>
        </authorList>
    </citation>
    <scope>NUCLEOTIDE SEQUENCE [LARGE SCALE GENOMIC DNA]</scope>
    <source>
        <strain evidence="2 3">PL13</strain>
    </source>
</reference>
<gene>
    <name evidence="2" type="ORF">ID128_01930</name>
</gene>
<evidence type="ECO:0000313" key="2">
    <source>
        <dbReference type="EMBL" id="QOD38617.1"/>
    </source>
</evidence>
<evidence type="ECO:0000313" key="3">
    <source>
        <dbReference type="Proteomes" id="UP000516514"/>
    </source>
</evidence>
<feature type="compositionally biased region" description="Polar residues" evidence="1">
    <location>
        <begin position="188"/>
        <end position="200"/>
    </location>
</feature>
<dbReference type="KEGG" id="wms:ID128_01930"/>
<name>A0A7M3U2I2_9RICK</name>
<dbReference type="AlphaFoldDB" id="A0A7M3U2I2"/>
<accession>A0A7M3U2I2</accession>
<keyword evidence="3" id="KW-1185">Reference proteome</keyword>